<proteinExistence type="predicted"/>
<keyword evidence="2" id="KW-1185">Reference proteome</keyword>
<evidence type="ECO:0000313" key="1">
    <source>
        <dbReference type="EMBL" id="PNU03130.1"/>
    </source>
</evidence>
<name>A0A2K2FWI6_9SPHN</name>
<protein>
    <submittedName>
        <fullName evidence="1">Uncharacterized protein</fullName>
    </submittedName>
</protein>
<organism evidence="1 2">
    <name type="scientific">Novosphingobium guangzhouense</name>
    <dbReference type="NCBI Taxonomy" id="1850347"/>
    <lineage>
        <taxon>Bacteria</taxon>
        <taxon>Pseudomonadati</taxon>
        <taxon>Pseudomonadota</taxon>
        <taxon>Alphaproteobacteria</taxon>
        <taxon>Sphingomonadales</taxon>
        <taxon>Sphingomonadaceae</taxon>
        <taxon>Novosphingobium</taxon>
    </lineage>
</organism>
<reference evidence="1 2" key="1">
    <citation type="submission" date="2016-05" db="EMBL/GenBank/DDBJ databases">
        <title>Complete genome sequence of Novosphingobium guangzhouense SA925(T).</title>
        <authorList>
            <person name="Sha S."/>
        </authorList>
    </citation>
    <scope>NUCLEOTIDE SEQUENCE [LARGE SCALE GENOMIC DNA]</scope>
    <source>
        <strain evidence="1 2">SA925</strain>
    </source>
</reference>
<gene>
    <name evidence="1" type="ORF">A8V01_24925</name>
</gene>
<dbReference type="Proteomes" id="UP000236327">
    <property type="component" value="Unassembled WGS sequence"/>
</dbReference>
<dbReference type="RefSeq" id="WP_103098100.1">
    <property type="nucleotide sequence ID" value="NZ_LYMM01000058.1"/>
</dbReference>
<sequence length="184" mass="20638">MIVIDQGFVIAPGEAIQPGDLVVIDQGTGKLRRFVMGVDANGFRVPRGSYTDLETGELCMPYRPAPLSPLRHENENEKVTPTVEMKPTKITQRRGPTVKFTGAVIAKGEFPTRQGFDMRMEVYQTEGGAYVAVTTTDVETRAVVIEPADPMDMQCAVMDAFDWHDRARTMLRDQLKWKFVREVS</sequence>
<dbReference type="OrthoDB" id="7605598at2"/>
<evidence type="ECO:0000313" key="2">
    <source>
        <dbReference type="Proteomes" id="UP000236327"/>
    </source>
</evidence>
<comment type="caution">
    <text evidence="1">The sequence shown here is derived from an EMBL/GenBank/DDBJ whole genome shotgun (WGS) entry which is preliminary data.</text>
</comment>
<dbReference type="EMBL" id="LYMM01000058">
    <property type="protein sequence ID" value="PNU03130.1"/>
    <property type="molecule type" value="Genomic_DNA"/>
</dbReference>
<dbReference type="AlphaFoldDB" id="A0A2K2FWI6"/>
<accession>A0A2K2FWI6</accession>